<evidence type="ECO:0000259" key="2">
    <source>
        <dbReference type="Pfam" id="PF02481"/>
    </source>
</evidence>
<dbReference type="Gene3D" id="3.40.50.450">
    <property type="match status" value="1"/>
</dbReference>
<dbReference type="Pfam" id="PF02481">
    <property type="entry name" value="DNA_processg_A"/>
    <property type="match status" value="1"/>
</dbReference>
<dbReference type="SUPFAM" id="SSF102405">
    <property type="entry name" value="MCP/YpsA-like"/>
    <property type="match status" value="1"/>
</dbReference>
<evidence type="ECO:0000256" key="1">
    <source>
        <dbReference type="ARBA" id="ARBA00006525"/>
    </source>
</evidence>
<keyword evidence="4" id="KW-1185">Reference proteome</keyword>
<feature type="domain" description="Smf/DprA SLOG" evidence="2">
    <location>
        <begin position="78"/>
        <end position="283"/>
    </location>
</feature>
<sequence length="291" mass="32005">MKQRDFLLWLMLVPGLNIESRFLIYLHIQSMLEIPEHEMLNVIFSAGKYTPKRIHQIKQWSQQNDGMAFTKLKRHAAVVICDAIYPEALRESDIPPIVLFYRGDISLLNTPILGIVGTRNASKYGEQVVRSWVPDLASAGLTIISGLALGIDGLTHACTLAHRGKTIAVIGTGLNQYYPRQHVALQKAIAQNGLILSEYLPEMGCRKHHFPQRNRIIAALSKNLLVVEAKAKSGSLITAALALKENKSIMAVPGRITDSHSQGCNELIVAGAQPVLSVSDVMVVMAGTVWL</sequence>
<dbReference type="EMBL" id="CP060724">
    <property type="protein sequence ID" value="QNN75158.1"/>
    <property type="molecule type" value="Genomic_DNA"/>
</dbReference>
<accession>A0A7G9T4Y3</accession>
<evidence type="ECO:0000313" key="3">
    <source>
        <dbReference type="EMBL" id="QNN75158.1"/>
    </source>
</evidence>
<comment type="similarity">
    <text evidence="1">Belongs to the DprA/Smf family.</text>
</comment>
<proteinExistence type="inferred from homology"/>
<reference evidence="3 4" key="1">
    <citation type="submission" date="2020-08" db="EMBL/GenBank/DDBJ databases">
        <title>Genome sequence of Weissella diestrammenae KACC 16890T.</title>
        <authorList>
            <person name="Hyun D.-W."/>
            <person name="Bae J.-W."/>
        </authorList>
    </citation>
    <scope>NUCLEOTIDE SEQUENCE [LARGE SCALE GENOMIC DNA]</scope>
    <source>
        <strain evidence="3 4">KACC 16890</strain>
    </source>
</reference>
<dbReference type="InterPro" id="IPR003488">
    <property type="entry name" value="DprA"/>
</dbReference>
<dbReference type="AlphaFoldDB" id="A0A7G9T4Y3"/>
<gene>
    <name evidence="3" type="primary">dprA</name>
    <name evidence="3" type="ORF">H9L19_07265</name>
</gene>
<dbReference type="KEGG" id="wdi:H9L19_07265"/>
<dbReference type="PANTHER" id="PTHR43022">
    <property type="entry name" value="PROTEIN SMF"/>
    <property type="match status" value="1"/>
</dbReference>
<dbReference type="InterPro" id="IPR057666">
    <property type="entry name" value="DrpA_SLOG"/>
</dbReference>
<dbReference type="GO" id="GO:0009294">
    <property type="term" value="P:DNA-mediated transformation"/>
    <property type="evidence" value="ECO:0007669"/>
    <property type="project" value="InterPro"/>
</dbReference>
<evidence type="ECO:0000313" key="4">
    <source>
        <dbReference type="Proteomes" id="UP000515800"/>
    </source>
</evidence>
<dbReference type="NCBIfam" id="TIGR00732">
    <property type="entry name" value="dprA"/>
    <property type="match status" value="1"/>
</dbReference>
<dbReference type="Proteomes" id="UP000515800">
    <property type="component" value="Chromosome"/>
</dbReference>
<dbReference type="RefSeq" id="WP_187528993.1">
    <property type="nucleotide sequence ID" value="NZ_CP060724.1"/>
</dbReference>
<protein>
    <submittedName>
        <fullName evidence="3">DNA-protecting protein DprA</fullName>
    </submittedName>
</protein>
<dbReference type="PANTHER" id="PTHR43022:SF1">
    <property type="entry name" value="PROTEIN SMF"/>
    <property type="match status" value="1"/>
</dbReference>
<organism evidence="3 4">
    <name type="scientific">Weissella diestrammenae</name>
    <dbReference type="NCBI Taxonomy" id="1162633"/>
    <lineage>
        <taxon>Bacteria</taxon>
        <taxon>Bacillati</taxon>
        <taxon>Bacillota</taxon>
        <taxon>Bacilli</taxon>
        <taxon>Lactobacillales</taxon>
        <taxon>Lactobacillaceae</taxon>
        <taxon>Weissella</taxon>
    </lineage>
</organism>
<name>A0A7G9T4Y3_9LACO</name>